<comment type="caution">
    <text evidence="1">The sequence shown here is derived from an EMBL/GenBank/DDBJ whole genome shotgun (WGS) entry which is preliminary data.</text>
</comment>
<proteinExistence type="predicted"/>
<dbReference type="AlphaFoldDB" id="A0A8H5ZGK7"/>
<protein>
    <submittedName>
        <fullName evidence="1">Uncharacterized protein</fullName>
    </submittedName>
</protein>
<reference evidence="1" key="1">
    <citation type="submission" date="2019-11" db="EMBL/GenBank/DDBJ databases">
        <title>Bipolaris sorokiniana Genome sequencing.</title>
        <authorList>
            <person name="Wang H."/>
        </authorList>
    </citation>
    <scope>NUCLEOTIDE SEQUENCE</scope>
</reference>
<dbReference type="PROSITE" id="PS51257">
    <property type="entry name" value="PROKAR_LIPOPROTEIN"/>
    <property type="match status" value="1"/>
</dbReference>
<evidence type="ECO:0000313" key="2">
    <source>
        <dbReference type="Proteomes" id="UP000624244"/>
    </source>
</evidence>
<gene>
    <name evidence="1" type="ORF">GGP41_005771</name>
</gene>
<evidence type="ECO:0000313" key="1">
    <source>
        <dbReference type="EMBL" id="KAF5848409.1"/>
    </source>
</evidence>
<name>A0A8H5ZGK7_COCSA</name>
<organism evidence="1 2">
    <name type="scientific">Cochliobolus sativus</name>
    <name type="common">Common root rot and spot blotch fungus</name>
    <name type="synonym">Bipolaris sorokiniana</name>
    <dbReference type="NCBI Taxonomy" id="45130"/>
    <lineage>
        <taxon>Eukaryota</taxon>
        <taxon>Fungi</taxon>
        <taxon>Dikarya</taxon>
        <taxon>Ascomycota</taxon>
        <taxon>Pezizomycotina</taxon>
        <taxon>Dothideomycetes</taxon>
        <taxon>Pleosporomycetidae</taxon>
        <taxon>Pleosporales</taxon>
        <taxon>Pleosporineae</taxon>
        <taxon>Pleosporaceae</taxon>
        <taxon>Bipolaris</taxon>
    </lineage>
</organism>
<dbReference type="Proteomes" id="UP000624244">
    <property type="component" value="Unassembled WGS sequence"/>
</dbReference>
<sequence length="341" mass="37775">MNKRREPISSTWVSLVGSAACLCATAYLARSLVATKERYGLNLTPNMIQGFCSHNQLLISRLPAHAATESSYSRLLHLFHEPHASVYVCNGLLKREKASWETVLDTVQLLSIGGKRGTSIPGVPISRTTLINLLLLTNVRIIQEFSSSAGYRAALGSWCGQWYIQWEMGQQHALGSLRAHDSHSPATDVYAPVLSARVDACVRMMAGVVQHSSGGPSKFAMAFPGRVPAGEYSLEYQEKGFALSHGARHIYNMNGGKVYETDFLLPRKKEQSGFAISRTGQKEAETIFDLPSSKQEMHPMRISYFLSLPLMVYPPRHARHTARFFPENNAKMVSTVSWATT</sequence>
<accession>A0A8H5ZGK7</accession>
<dbReference type="EMBL" id="WNKQ01000011">
    <property type="protein sequence ID" value="KAF5848409.1"/>
    <property type="molecule type" value="Genomic_DNA"/>
</dbReference>